<organism evidence="2 3">
    <name type="scientific">Bradyrhizobium elkanii</name>
    <dbReference type="NCBI Taxonomy" id="29448"/>
    <lineage>
        <taxon>Bacteria</taxon>
        <taxon>Pseudomonadati</taxon>
        <taxon>Pseudomonadota</taxon>
        <taxon>Alphaproteobacteria</taxon>
        <taxon>Hyphomicrobiales</taxon>
        <taxon>Nitrobacteraceae</taxon>
        <taxon>Bradyrhizobium</taxon>
    </lineage>
</organism>
<feature type="region of interest" description="Disordered" evidence="1">
    <location>
        <begin position="1"/>
        <end position="32"/>
    </location>
</feature>
<proteinExistence type="predicted"/>
<protein>
    <submittedName>
        <fullName evidence="2">Uncharacterized protein</fullName>
    </submittedName>
</protein>
<reference evidence="2 3" key="1">
    <citation type="submission" date="2019-05" db="EMBL/GenBank/DDBJ databases">
        <title>Draft Genome of Bradyrhizobium elkanii strain SEMIA 938, Used in Commercial Inoculants for Lupinus spp. in Brazil.</title>
        <authorList>
            <person name="Hungria M."/>
            <person name="Delamuta J.R.M."/>
            <person name="Ribeiro R.A."/>
            <person name="Nogueira M.A."/>
        </authorList>
    </citation>
    <scope>NUCLEOTIDE SEQUENCE [LARGE SCALE GENOMIC DNA]</scope>
    <source>
        <strain evidence="2 3">Semia 938</strain>
    </source>
</reference>
<dbReference type="AlphaFoldDB" id="A0A4U6RJJ0"/>
<gene>
    <name evidence="2" type="ORF">FDV58_32935</name>
</gene>
<evidence type="ECO:0000256" key="1">
    <source>
        <dbReference type="SAM" id="MobiDB-lite"/>
    </source>
</evidence>
<evidence type="ECO:0000313" key="3">
    <source>
        <dbReference type="Proteomes" id="UP000305095"/>
    </source>
</evidence>
<evidence type="ECO:0000313" key="2">
    <source>
        <dbReference type="EMBL" id="TKV74263.1"/>
    </source>
</evidence>
<feature type="compositionally biased region" description="Polar residues" evidence="1">
    <location>
        <begin position="1"/>
        <end position="10"/>
    </location>
</feature>
<feature type="compositionally biased region" description="Basic and acidic residues" evidence="1">
    <location>
        <begin position="16"/>
        <end position="29"/>
    </location>
</feature>
<sequence>MIQEPSSRTGNAGEHAVTEHGHAVTEHGGAEQSGSLSIRAVNVLKELAVELLDEVPPKVGWTPPDDLLRLLTARHLATARNCGRQTMREIIAWAEARGITIPSPHHTGKSLSEVWGDLVARASAGHLTKSEITEALEKSIRRRSPRIPVAFQIVLLKILSSTYDHWPQP</sequence>
<dbReference type="EMBL" id="SZZP01000026">
    <property type="protein sequence ID" value="TKV74263.1"/>
    <property type="molecule type" value="Genomic_DNA"/>
</dbReference>
<accession>A0A4U6RJJ0</accession>
<dbReference type="Proteomes" id="UP000305095">
    <property type="component" value="Unassembled WGS sequence"/>
</dbReference>
<name>A0A4U6RJJ0_BRAEL</name>
<comment type="caution">
    <text evidence="2">The sequence shown here is derived from an EMBL/GenBank/DDBJ whole genome shotgun (WGS) entry which is preliminary data.</text>
</comment>